<proteinExistence type="predicted"/>
<organism evidence="1 2">
    <name type="scientific">Candidatus Kaiserbacteria bacterium RIFCSPHIGHO2_01_FULL_46_22</name>
    <dbReference type="NCBI Taxonomy" id="1798475"/>
    <lineage>
        <taxon>Bacteria</taxon>
        <taxon>Candidatus Kaiseribacteriota</taxon>
    </lineage>
</organism>
<protein>
    <submittedName>
        <fullName evidence="1">Uncharacterized protein</fullName>
    </submittedName>
</protein>
<dbReference type="AlphaFoldDB" id="A0A1F6BYA8"/>
<evidence type="ECO:0000313" key="1">
    <source>
        <dbReference type="EMBL" id="OGG41497.1"/>
    </source>
</evidence>
<evidence type="ECO:0000313" key="2">
    <source>
        <dbReference type="Proteomes" id="UP000176322"/>
    </source>
</evidence>
<dbReference type="STRING" id="1798475.A2837_03265"/>
<reference evidence="1 2" key="1">
    <citation type="journal article" date="2016" name="Nat. Commun.">
        <title>Thousands of microbial genomes shed light on interconnected biogeochemical processes in an aquifer system.</title>
        <authorList>
            <person name="Anantharaman K."/>
            <person name="Brown C.T."/>
            <person name="Hug L.A."/>
            <person name="Sharon I."/>
            <person name="Castelle C.J."/>
            <person name="Probst A.J."/>
            <person name="Thomas B.C."/>
            <person name="Singh A."/>
            <person name="Wilkins M.J."/>
            <person name="Karaoz U."/>
            <person name="Brodie E.L."/>
            <person name="Williams K.H."/>
            <person name="Hubbard S.S."/>
            <person name="Banfield J.F."/>
        </authorList>
    </citation>
    <scope>NUCLEOTIDE SEQUENCE [LARGE SCALE GENOMIC DNA]</scope>
</reference>
<gene>
    <name evidence="1" type="ORF">A2837_03265</name>
</gene>
<sequence length="217" mass="25310">MGFVVGDKGKGLWLDKKILCRIVRARRSFTRENEMSANTESEDDIKLQYLCFCENPLRSTDQILRDYEVLKAHPRVTGIAFHSPYVLMIGTDEIVVTENHKKRLIGEFIIFLIRKKVESYWEIDFRFWNVTNTLTVSVEGNESVYVHPHIYVTDDDFIGCPSGQLCINHGQFDVYQYIRRGEMHYAAPRLIEILETYPTGTAFHGADNWPLWRKKDA</sequence>
<dbReference type="EMBL" id="MFKO01000008">
    <property type="protein sequence ID" value="OGG41497.1"/>
    <property type="molecule type" value="Genomic_DNA"/>
</dbReference>
<name>A0A1F6BYA8_9BACT</name>
<dbReference type="Proteomes" id="UP000176322">
    <property type="component" value="Unassembled WGS sequence"/>
</dbReference>
<accession>A0A1F6BYA8</accession>
<comment type="caution">
    <text evidence="1">The sequence shown here is derived from an EMBL/GenBank/DDBJ whole genome shotgun (WGS) entry which is preliminary data.</text>
</comment>